<dbReference type="OrthoDB" id="9814731at2"/>
<feature type="transmembrane region" description="Helical" evidence="2">
    <location>
        <begin position="253"/>
        <end position="271"/>
    </location>
</feature>
<dbReference type="GO" id="GO:0016020">
    <property type="term" value="C:membrane"/>
    <property type="evidence" value="ECO:0007669"/>
    <property type="project" value="InterPro"/>
</dbReference>
<dbReference type="AlphaFoldDB" id="A0A1M6I127"/>
<evidence type="ECO:0000313" key="4">
    <source>
        <dbReference type="EMBL" id="SHJ28189.1"/>
    </source>
</evidence>
<dbReference type="Proteomes" id="UP000184536">
    <property type="component" value="Unassembled WGS sequence"/>
</dbReference>
<evidence type="ECO:0000313" key="5">
    <source>
        <dbReference type="Proteomes" id="UP000184536"/>
    </source>
</evidence>
<feature type="domain" description="EamA" evidence="3">
    <location>
        <begin position="7"/>
        <end position="131"/>
    </location>
</feature>
<feature type="transmembrane region" description="Helical" evidence="2">
    <location>
        <begin position="35"/>
        <end position="52"/>
    </location>
</feature>
<dbReference type="InterPro" id="IPR037185">
    <property type="entry name" value="EmrE-like"/>
</dbReference>
<dbReference type="SUPFAM" id="SSF103481">
    <property type="entry name" value="Multidrug resistance efflux transporter EmrE"/>
    <property type="match status" value="2"/>
</dbReference>
<feature type="transmembrane region" description="Helical" evidence="2">
    <location>
        <begin position="115"/>
        <end position="132"/>
    </location>
</feature>
<dbReference type="EMBL" id="FQZV01000019">
    <property type="protein sequence ID" value="SHJ28189.1"/>
    <property type="molecule type" value="Genomic_DNA"/>
</dbReference>
<keyword evidence="2" id="KW-0472">Membrane</keyword>
<feature type="transmembrane region" description="Helical" evidence="2">
    <location>
        <begin position="227"/>
        <end position="247"/>
    </location>
</feature>
<name>A0A1M6I127_9FIRM</name>
<dbReference type="PANTHER" id="PTHR22911">
    <property type="entry name" value="ACYL-MALONYL CONDENSING ENZYME-RELATED"/>
    <property type="match status" value="1"/>
</dbReference>
<gene>
    <name evidence="4" type="ORF">SAMN02745975_01707</name>
</gene>
<evidence type="ECO:0000256" key="1">
    <source>
        <dbReference type="ARBA" id="ARBA00007362"/>
    </source>
</evidence>
<protein>
    <submittedName>
        <fullName evidence="4">Threonine/homoserine efflux transporter RhtA</fullName>
    </submittedName>
</protein>
<feature type="transmembrane region" description="Helical" evidence="2">
    <location>
        <begin position="64"/>
        <end position="83"/>
    </location>
</feature>
<feature type="transmembrane region" description="Helical" evidence="2">
    <location>
        <begin position="144"/>
        <end position="162"/>
    </location>
</feature>
<feature type="transmembrane region" description="Helical" evidence="2">
    <location>
        <begin position="197"/>
        <end position="215"/>
    </location>
</feature>
<feature type="transmembrane region" description="Helical" evidence="2">
    <location>
        <begin position="89"/>
        <end position="108"/>
    </location>
</feature>
<accession>A0A1M6I127</accession>
<sequence length="283" mass="31260">MNMNRQKAIKYMIIASILWSTGGLFIKLVDWNPMAIAGARSGIAAIVMLFYLRKPKIPMQKNMLGGALSYSALLMLFVSANKLTTSANAILLQFTAPIWVALFSSWFLKERIRKSDWAAIVLVLLGMFVFFIGDLQTGHMEGNLIAVLSGIAMAAMIIFLKLQNEGSPVEITLLGNVLTFVIALPFFFLSIPSLKSILALLVLGVFQLGISYILYTTAILHVSAIEAILIPVIEPLLNPIWVFWFTGEMPGHHAIFGGIIVILTIIARNLYQTKKGKPILHQN</sequence>
<proteinExistence type="inferred from homology"/>
<organism evidence="4 5">
    <name type="scientific">Geosporobacter subterraneus DSM 17957</name>
    <dbReference type="NCBI Taxonomy" id="1121919"/>
    <lineage>
        <taxon>Bacteria</taxon>
        <taxon>Bacillati</taxon>
        <taxon>Bacillota</taxon>
        <taxon>Clostridia</taxon>
        <taxon>Peptostreptococcales</taxon>
        <taxon>Thermotaleaceae</taxon>
        <taxon>Geosporobacter</taxon>
    </lineage>
</organism>
<dbReference type="Pfam" id="PF00892">
    <property type="entry name" value="EamA"/>
    <property type="match status" value="2"/>
</dbReference>
<feature type="transmembrane region" description="Helical" evidence="2">
    <location>
        <begin position="12"/>
        <end position="29"/>
    </location>
</feature>
<dbReference type="InterPro" id="IPR000620">
    <property type="entry name" value="EamA_dom"/>
</dbReference>
<feature type="domain" description="EamA" evidence="3">
    <location>
        <begin position="142"/>
        <end position="266"/>
    </location>
</feature>
<keyword evidence="2" id="KW-1133">Transmembrane helix</keyword>
<reference evidence="5" key="1">
    <citation type="submission" date="2016-11" db="EMBL/GenBank/DDBJ databases">
        <authorList>
            <person name="Varghese N."/>
            <person name="Submissions S."/>
        </authorList>
    </citation>
    <scope>NUCLEOTIDE SEQUENCE [LARGE SCALE GENOMIC DNA]</scope>
    <source>
        <strain evidence="5">DSM 17957</strain>
    </source>
</reference>
<evidence type="ECO:0000259" key="3">
    <source>
        <dbReference type="Pfam" id="PF00892"/>
    </source>
</evidence>
<keyword evidence="2" id="KW-0812">Transmembrane</keyword>
<feature type="transmembrane region" description="Helical" evidence="2">
    <location>
        <begin position="171"/>
        <end position="191"/>
    </location>
</feature>
<dbReference type="PANTHER" id="PTHR22911:SF79">
    <property type="entry name" value="MOBA-LIKE NTP TRANSFERASE DOMAIN-CONTAINING PROTEIN"/>
    <property type="match status" value="1"/>
</dbReference>
<evidence type="ECO:0000256" key="2">
    <source>
        <dbReference type="SAM" id="Phobius"/>
    </source>
</evidence>
<comment type="similarity">
    <text evidence="1">Belongs to the EamA transporter family.</text>
</comment>
<dbReference type="STRING" id="1121919.SAMN02745975_01707"/>
<keyword evidence="5" id="KW-1185">Reference proteome</keyword>